<protein>
    <submittedName>
        <fullName evidence="6">MFS transporter</fullName>
    </submittedName>
</protein>
<organism evidence="6 7">
    <name type="scientific">Sphingobium algorifonticola</name>
    <dbReference type="NCBI Taxonomy" id="2008318"/>
    <lineage>
        <taxon>Bacteria</taxon>
        <taxon>Pseudomonadati</taxon>
        <taxon>Pseudomonadota</taxon>
        <taxon>Alphaproteobacteria</taxon>
        <taxon>Sphingomonadales</taxon>
        <taxon>Sphingomonadaceae</taxon>
        <taxon>Sphingobium</taxon>
    </lineage>
</organism>
<accession>A0A437J492</accession>
<dbReference type="PROSITE" id="PS50850">
    <property type="entry name" value="MFS"/>
    <property type="match status" value="1"/>
</dbReference>
<gene>
    <name evidence="6" type="ORF">ENE74_15480</name>
</gene>
<evidence type="ECO:0000313" key="6">
    <source>
        <dbReference type="EMBL" id="RVT39442.1"/>
    </source>
</evidence>
<feature type="transmembrane region" description="Helical" evidence="4">
    <location>
        <begin position="91"/>
        <end position="108"/>
    </location>
</feature>
<dbReference type="PANTHER" id="PTHR23528:SF1">
    <property type="entry name" value="MAJOR FACILITATOR SUPERFAMILY (MFS) PROFILE DOMAIN-CONTAINING PROTEIN"/>
    <property type="match status" value="1"/>
</dbReference>
<dbReference type="PANTHER" id="PTHR23528">
    <property type="match status" value="1"/>
</dbReference>
<dbReference type="GO" id="GO:0022857">
    <property type="term" value="F:transmembrane transporter activity"/>
    <property type="evidence" value="ECO:0007669"/>
    <property type="project" value="InterPro"/>
</dbReference>
<feature type="transmembrane region" description="Helical" evidence="4">
    <location>
        <begin position="326"/>
        <end position="352"/>
    </location>
</feature>
<evidence type="ECO:0000256" key="4">
    <source>
        <dbReference type="SAM" id="Phobius"/>
    </source>
</evidence>
<feature type="transmembrane region" description="Helical" evidence="4">
    <location>
        <begin position="58"/>
        <end position="79"/>
    </location>
</feature>
<keyword evidence="2 4" id="KW-1133">Transmembrane helix</keyword>
<dbReference type="Pfam" id="PF07690">
    <property type="entry name" value="MFS_1"/>
    <property type="match status" value="1"/>
</dbReference>
<feature type="transmembrane region" description="Helical" evidence="4">
    <location>
        <begin position="302"/>
        <end position="320"/>
    </location>
</feature>
<feature type="transmembrane region" description="Helical" evidence="4">
    <location>
        <begin position="114"/>
        <end position="130"/>
    </location>
</feature>
<dbReference type="InterPro" id="IPR036259">
    <property type="entry name" value="MFS_trans_sf"/>
</dbReference>
<feature type="domain" description="Major facilitator superfamily (MFS) profile" evidence="5">
    <location>
        <begin position="230"/>
        <end position="418"/>
    </location>
</feature>
<keyword evidence="3 4" id="KW-0472">Membrane</keyword>
<sequence length="418" mass="44980">MMTTNLETQHVQGWSRRTLLASLFMIFFVFAAKYAAIARVFLPNQVALLNPADKVANLALITSVTAVAIAIVTPLSGALSDRTRSRFGKRTPYILGGATIGCALVVMMPQASSLAMLLVLWATGAFFLNGMKAPLTTIIADRFPITNRGLASGCMGAGLTSGLTAGTIAAAILVGNLALGYTAFTAVLLGATILFVSLNREPSSIGEPLDPFSWRRFLSDFWVSPRRHPDFAWAFFGRFFMFMGYTGVVGYTLYTLRDYIHMDAAESNRQVAIIFTIELVTAIIAGLGSGWLSDRLQRRKPFVFLASFAIGLSFMVPVVMPSLTGMYVYAVILGIGYGAFTAVDMALMTQVLPKTAYESSGKNLGILSIAVTLPQIFGLSMAAAILIGSGNDYRILFGSGAFLVILSSFMVLPIRSVR</sequence>
<name>A0A437J492_9SPHN</name>
<dbReference type="OrthoDB" id="7584869at2"/>
<evidence type="ECO:0000259" key="5">
    <source>
        <dbReference type="PROSITE" id="PS50850"/>
    </source>
</evidence>
<evidence type="ECO:0000256" key="1">
    <source>
        <dbReference type="ARBA" id="ARBA00022692"/>
    </source>
</evidence>
<keyword evidence="1 4" id="KW-0812">Transmembrane</keyword>
<feature type="transmembrane region" description="Helical" evidence="4">
    <location>
        <begin position="364"/>
        <end position="387"/>
    </location>
</feature>
<dbReference type="InterPro" id="IPR020846">
    <property type="entry name" value="MFS_dom"/>
</dbReference>
<dbReference type="Proteomes" id="UP000282977">
    <property type="component" value="Unassembled WGS sequence"/>
</dbReference>
<feature type="transmembrane region" description="Helical" evidence="4">
    <location>
        <begin position="271"/>
        <end position="290"/>
    </location>
</feature>
<feature type="transmembrane region" description="Helical" evidence="4">
    <location>
        <begin position="20"/>
        <end position="38"/>
    </location>
</feature>
<proteinExistence type="predicted"/>
<dbReference type="AlphaFoldDB" id="A0A437J492"/>
<feature type="transmembrane region" description="Helical" evidence="4">
    <location>
        <begin position="178"/>
        <end position="198"/>
    </location>
</feature>
<dbReference type="InterPro" id="IPR011701">
    <property type="entry name" value="MFS"/>
</dbReference>
<keyword evidence="7" id="KW-1185">Reference proteome</keyword>
<comment type="caution">
    <text evidence="6">The sequence shown here is derived from an EMBL/GenBank/DDBJ whole genome shotgun (WGS) entry which is preliminary data.</text>
</comment>
<feature type="transmembrane region" description="Helical" evidence="4">
    <location>
        <begin position="231"/>
        <end position="251"/>
    </location>
</feature>
<evidence type="ECO:0000313" key="7">
    <source>
        <dbReference type="Proteomes" id="UP000282977"/>
    </source>
</evidence>
<evidence type="ECO:0000256" key="2">
    <source>
        <dbReference type="ARBA" id="ARBA00022989"/>
    </source>
</evidence>
<dbReference type="EMBL" id="RZUL01000007">
    <property type="protein sequence ID" value="RVT39442.1"/>
    <property type="molecule type" value="Genomic_DNA"/>
</dbReference>
<feature type="transmembrane region" description="Helical" evidence="4">
    <location>
        <begin position="393"/>
        <end position="414"/>
    </location>
</feature>
<reference evidence="6 7" key="1">
    <citation type="submission" date="2019-01" db="EMBL/GenBank/DDBJ databases">
        <authorList>
            <person name="Chen W.-M."/>
        </authorList>
    </citation>
    <scope>NUCLEOTIDE SEQUENCE [LARGE SCALE GENOMIC DNA]</scope>
    <source>
        <strain evidence="6 7">TLA-22</strain>
    </source>
</reference>
<dbReference type="SUPFAM" id="SSF103473">
    <property type="entry name" value="MFS general substrate transporter"/>
    <property type="match status" value="1"/>
</dbReference>
<dbReference type="Gene3D" id="1.20.1250.20">
    <property type="entry name" value="MFS general substrate transporter like domains"/>
    <property type="match status" value="2"/>
</dbReference>
<feature type="transmembrane region" description="Helical" evidence="4">
    <location>
        <begin position="150"/>
        <end position="172"/>
    </location>
</feature>
<evidence type="ECO:0000256" key="3">
    <source>
        <dbReference type="ARBA" id="ARBA00023136"/>
    </source>
</evidence>